<gene>
    <name evidence="2" type="ORF">Gxy13693_048_027</name>
</gene>
<feature type="transmembrane region" description="Helical" evidence="1">
    <location>
        <begin position="12"/>
        <end position="39"/>
    </location>
</feature>
<comment type="caution">
    <text evidence="2">The sequence shown here is derived from an EMBL/GenBank/DDBJ whole genome shotgun (WGS) entry which is preliminary data.</text>
</comment>
<evidence type="ECO:0000313" key="2">
    <source>
        <dbReference type="EMBL" id="GAO00457.1"/>
    </source>
</evidence>
<sequence>MGRPFSRYDSCRLLLLTVVIMLTVFAMFTVTMFTVFAIAVLTVTILAVFTVFVVVLAMMLAVVFAMTVLVVTVVVVSMSNNRERQTKNGCQDQGLFILYRFLSFNRFLKTCSIHIEG</sequence>
<keyword evidence="1" id="KW-1133">Transmembrane helix</keyword>
<reference evidence="2 3" key="1">
    <citation type="submission" date="2012-11" db="EMBL/GenBank/DDBJ databases">
        <title>Whole genome sequence of Gluconacetobacter xylinus NBRC 13693.</title>
        <authorList>
            <person name="Azuma Y."/>
            <person name="Higashiura N."/>
            <person name="Hirakawa H."/>
            <person name="Matsushita K."/>
        </authorList>
    </citation>
    <scope>NUCLEOTIDE SEQUENCE [LARGE SCALE GENOMIC DNA]</scope>
    <source>
        <strain evidence="2 3">NBRC 13693</strain>
    </source>
</reference>
<evidence type="ECO:0000256" key="1">
    <source>
        <dbReference type="SAM" id="Phobius"/>
    </source>
</evidence>
<dbReference type="Proteomes" id="UP000032683">
    <property type="component" value="Unassembled WGS sequence"/>
</dbReference>
<keyword evidence="1" id="KW-0812">Transmembrane</keyword>
<accession>A0A0D6QCB3</accession>
<proteinExistence type="predicted"/>
<dbReference type="AlphaFoldDB" id="A0A0D6QCB3"/>
<evidence type="ECO:0000313" key="3">
    <source>
        <dbReference type="Proteomes" id="UP000032683"/>
    </source>
</evidence>
<dbReference type="RefSeq" id="WP_048856777.1">
    <property type="nucleotide sequence ID" value="NZ_BANJ01000048.1"/>
</dbReference>
<organism evidence="2 3">
    <name type="scientific">Komagataeibacter xylinus NBRC 13693</name>
    <dbReference type="NCBI Taxonomy" id="1234668"/>
    <lineage>
        <taxon>Bacteria</taxon>
        <taxon>Pseudomonadati</taxon>
        <taxon>Pseudomonadota</taxon>
        <taxon>Alphaproteobacteria</taxon>
        <taxon>Acetobacterales</taxon>
        <taxon>Acetobacteraceae</taxon>
        <taxon>Komagataeibacter</taxon>
    </lineage>
</organism>
<feature type="transmembrane region" description="Helical" evidence="1">
    <location>
        <begin position="45"/>
        <end position="78"/>
    </location>
</feature>
<dbReference type="EMBL" id="BANJ01000048">
    <property type="protein sequence ID" value="GAO00457.1"/>
    <property type="molecule type" value="Genomic_DNA"/>
</dbReference>
<keyword evidence="1" id="KW-0472">Membrane</keyword>
<name>A0A0D6QCB3_KOMXY</name>
<protein>
    <submittedName>
        <fullName evidence="2">Uncharacterized protein</fullName>
    </submittedName>
</protein>